<protein>
    <submittedName>
        <fullName evidence="1">Uncharacterized protein</fullName>
    </submittedName>
</protein>
<evidence type="ECO:0000313" key="1">
    <source>
        <dbReference type="EMBL" id="KAI4870490.1"/>
    </source>
</evidence>
<comment type="caution">
    <text evidence="1">The sequence shown here is derived from an EMBL/GenBank/DDBJ whole genome shotgun (WGS) entry which is preliminary data.</text>
</comment>
<evidence type="ECO:0000313" key="2">
    <source>
        <dbReference type="Proteomes" id="UP001497700"/>
    </source>
</evidence>
<proteinExistence type="predicted"/>
<gene>
    <name evidence="1" type="ORF">F4820DRAFT_258361</name>
</gene>
<reference evidence="1 2" key="1">
    <citation type="journal article" date="2022" name="New Phytol.">
        <title>Ecological generalism drives hyperdiversity of secondary metabolite gene clusters in xylarialean endophytes.</title>
        <authorList>
            <person name="Franco M.E.E."/>
            <person name="Wisecaver J.H."/>
            <person name="Arnold A.E."/>
            <person name="Ju Y.M."/>
            <person name="Slot J.C."/>
            <person name="Ahrendt S."/>
            <person name="Moore L.P."/>
            <person name="Eastman K.E."/>
            <person name="Scott K."/>
            <person name="Konkel Z."/>
            <person name="Mondo S.J."/>
            <person name="Kuo A."/>
            <person name="Hayes R.D."/>
            <person name="Haridas S."/>
            <person name="Andreopoulos B."/>
            <person name="Riley R."/>
            <person name="LaButti K."/>
            <person name="Pangilinan J."/>
            <person name="Lipzen A."/>
            <person name="Amirebrahimi M."/>
            <person name="Yan J."/>
            <person name="Adam C."/>
            <person name="Keymanesh K."/>
            <person name="Ng V."/>
            <person name="Louie K."/>
            <person name="Northen T."/>
            <person name="Drula E."/>
            <person name="Henrissat B."/>
            <person name="Hsieh H.M."/>
            <person name="Youens-Clark K."/>
            <person name="Lutzoni F."/>
            <person name="Miadlikowska J."/>
            <person name="Eastwood D.C."/>
            <person name="Hamelin R.C."/>
            <person name="Grigoriev I.V."/>
            <person name="U'Ren J.M."/>
        </authorList>
    </citation>
    <scope>NUCLEOTIDE SEQUENCE [LARGE SCALE GENOMIC DNA]</scope>
    <source>
        <strain evidence="1 2">CBS 119005</strain>
    </source>
</reference>
<sequence length="450" mass="50642">MALDMASSSQEKRISTFQEVELSTRERKKASDIAFFEDGKADLFCYSIPQNHTSTSKFAGKWCNHSETIQFLHRVSSQGGSTISNEKDKILENPSFTLIAGYGNGTLHKLSVDCELFEQIITTLQLPDKIRRAVRSVHGVCGRFVEYRDDKKSLLILFSTPKAPVREIICAVRYDVATSSLTCLVFDALRPELEQLLDAILRSSLFKLVRQNPLALMTIIMQQCGLTSEEKRKGLDDNILSAEFMTKSTPWNDPNIAVVQNPNNFYEATSILHLSYNNLIFVHHAINFEINTWRHLRTMADDQRIKPLLKARASDDEWHSILDEIDFELGHTTCRRGQAECLKERTTIQINVMNNLIAHRTTSQTNLIALLALVFAPASLTASIFSAGIFEINERSWVSYVASTIPVTFTTVAIGLIFLERQRVAQTLQGLRGMAKGSEKKTITGSFKSV</sequence>
<keyword evidence="2" id="KW-1185">Reference proteome</keyword>
<accession>A0ACB9ZF99</accession>
<organism evidence="1 2">
    <name type="scientific">Hypoxylon rubiginosum</name>
    <dbReference type="NCBI Taxonomy" id="110542"/>
    <lineage>
        <taxon>Eukaryota</taxon>
        <taxon>Fungi</taxon>
        <taxon>Dikarya</taxon>
        <taxon>Ascomycota</taxon>
        <taxon>Pezizomycotina</taxon>
        <taxon>Sordariomycetes</taxon>
        <taxon>Xylariomycetidae</taxon>
        <taxon>Xylariales</taxon>
        <taxon>Hypoxylaceae</taxon>
        <taxon>Hypoxylon</taxon>
    </lineage>
</organism>
<dbReference type="EMBL" id="MU393424">
    <property type="protein sequence ID" value="KAI4870490.1"/>
    <property type="molecule type" value="Genomic_DNA"/>
</dbReference>
<dbReference type="Proteomes" id="UP001497700">
    <property type="component" value="Unassembled WGS sequence"/>
</dbReference>
<name>A0ACB9ZF99_9PEZI</name>